<protein>
    <submittedName>
        <fullName evidence="1">Uncharacterized protein</fullName>
    </submittedName>
</protein>
<reference evidence="1 2" key="1">
    <citation type="submission" date="2021-03" db="EMBL/GenBank/DDBJ databases">
        <title>Lysobacter sp. nov. isolated from soil of gangwondo yeongwol, south Korea.</title>
        <authorList>
            <person name="Kim K.R."/>
            <person name="Kim K.H."/>
            <person name="Jeon C.O."/>
        </authorList>
    </citation>
    <scope>NUCLEOTIDE SEQUENCE [LARGE SCALE GENOMIC DNA]</scope>
    <source>
        <strain evidence="1 2">R19</strain>
    </source>
</reference>
<dbReference type="KEGG" id="lsf:I8J32_009715"/>
<evidence type="ECO:0000313" key="1">
    <source>
        <dbReference type="EMBL" id="QSX77083.1"/>
    </source>
</evidence>
<dbReference type="RefSeq" id="WP_200611489.1">
    <property type="nucleotide sequence ID" value="NZ_CP071518.1"/>
</dbReference>
<name>A0A974XWM9_9GAMM</name>
<keyword evidence="2" id="KW-1185">Reference proteome</keyword>
<dbReference type="Proteomes" id="UP000639274">
    <property type="component" value="Chromosome"/>
</dbReference>
<gene>
    <name evidence="1" type="ORF">I8J32_009715</name>
</gene>
<proteinExistence type="predicted"/>
<dbReference type="EMBL" id="CP071518">
    <property type="protein sequence ID" value="QSX77083.1"/>
    <property type="molecule type" value="Genomic_DNA"/>
</dbReference>
<dbReference type="AlphaFoldDB" id="A0A974XWM9"/>
<sequence>MHLIQLFLPLRDGQCQPFDRAHFARVRTELTEAFGGVTAYQRSPAVGLWEAPDGEVERDDVVLFEVMADQLDHAWWTRYRKELAARFVQDEVMVRACPCERL</sequence>
<organism evidence="1 2">
    <name type="scientific">Agrilutibacter solisilvae</name>
    <dbReference type="NCBI Taxonomy" id="2763317"/>
    <lineage>
        <taxon>Bacteria</taxon>
        <taxon>Pseudomonadati</taxon>
        <taxon>Pseudomonadota</taxon>
        <taxon>Gammaproteobacteria</taxon>
        <taxon>Lysobacterales</taxon>
        <taxon>Lysobacteraceae</taxon>
        <taxon>Agrilutibacter</taxon>
    </lineage>
</organism>
<evidence type="ECO:0000313" key="2">
    <source>
        <dbReference type="Proteomes" id="UP000639274"/>
    </source>
</evidence>
<accession>A0A974XWM9</accession>